<dbReference type="GO" id="GO:0030950">
    <property type="term" value="P:establishment or maintenance of actin cytoskeleton polarity"/>
    <property type="evidence" value="ECO:0007669"/>
    <property type="project" value="TreeGrafter"/>
</dbReference>
<gene>
    <name evidence="5" type="ORF">QBC42DRAFT_316101</name>
</gene>
<dbReference type="FunFam" id="2.30.30.40:FF:000035">
    <property type="entry name" value="SH3 domain containing protein"/>
    <property type="match status" value="1"/>
</dbReference>
<dbReference type="Gene3D" id="2.30.30.40">
    <property type="entry name" value="SH3 Domains"/>
    <property type="match status" value="1"/>
</dbReference>
<keyword evidence="6" id="KW-1185">Reference proteome</keyword>
<dbReference type="EMBL" id="MU865085">
    <property type="protein sequence ID" value="KAK4458045.1"/>
    <property type="molecule type" value="Genomic_DNA"/>
</dbReference>
<dbReference type="AlphaFoldDB" id="A0AAV9HE34"/>
<feature type="compositionally biased region" description="Polar residues" evidence="3">
    <location>
        <begin position="723"/>
        <end position="732"/>
    </location>
</feature>
<evidence type="ECO:0000313" key="6">
    <source>
        <dbReference type="Proteomes" id="UP001321749"/>
    </source>
</evidence>
<dbReference type="SMART" id="SM00326">
    <property type="entry name" value="SH3"/>
    <property type="match status" value="1"/>
</dbReference>
<feature type="region of interest" description="Disordered" evidence="3">
    <location>
        <begin position="1"/>
        <end position="72"/>
    </location>
</feature>
<feature type="compositionally biased region" description="Basic and acidic residues" evidence="3">
    <location>
        <begin position="545"/>
        <end position="580"/>
    </location>
</feature>
<feature type="compositionally biased region" description="Polar residues" evidence="3">
    <location>
        <begin position="701"/>
        <end position="711"/>
    </location>
</feature>
<feature type="compositionally biased region" description="Polar residues" evidence="3">
    <location>
        <begin position="834"/>
        <end position="848"/>
    </location>
</feature>
<feature type="region of interest" description="Disordered" evidence="3">
    <location>
        <begin position="211"/>
        <end position="313"/>
    </location>
</feature>
<name>A0AAV9HE34_9PEZI</name>
<dbReference type="Proteomes" id="UP001321749">
    <property type="component" value="Unassembled WGS sequence"/>
</dbReference>
<feature type="compositionally biased region" description="Basic and acidic residues" evidence="3">
    <location>
        <begin position="588"/>
        <end position="635"/>
    </location>
</feature>
<feature type="compositionally biased region" description="Low complexity" evidence="3">
    <location>
        <begin position="895"/>
        <end position="906"/>
    </location>
</feature>
<feature type="compositionally biased region" description="Pro residues" evidence="3">
    <location>
        <begin position="850"/>
        <end position="863"/>
    </location>
</feature>
<organism evidence="5 6">
    <name type="scientific">Cladorrhinum samala</name>
    <dbReference type="NCBI Taxonomy" id="585594"/>
    <lineage>
        <taxon>Eukaryota</taxon>
        <taxon>Fungi</taxon>
        <taxon>Dikarya</taxon>
        <taxon>Ascomycota</taxon>
        <taxon>Pezizomycotina</taxon>
        <taxon>Sordariomycetes</taxon>
        <taxon>Sordariomycetidae</taxon>
        <taxon>Sordariales</taxon>
        <taxon>Podosporaceae</taxon>
        <taxon>Cladorrhinum</taxon>
    </lineage>
</organism>
<reference evidence="5" key="2">
    <citation type="submission" date="2023-06" db="EMBL/GenBank/DDBJ databases">
        <authorList>
            <consortium name="Lawrence Berkeley National Laboratory"/>
            <person name="Mondo S.J."/>
            <person name="Hensen N."/>
            <person name="Bonometti L."/>
            <person name="Westerberg I."/>
            <person name="Brannstrom I.O."/>
            <person name="Guillou S."/>
            <person name="Cros-Aarteil S."/>
            <person name="Calhoun S."/>
            <person name="Haridas S."/>
            <person name="Kuo A."/>
            <person name="Pangilinan J."/>
            <person name="Riley R."/>
            <person name="Labutti K."/>
            <person name="Andreopoulos B."/>
            <person name="Lipzen A."/>
            <person name="Chen C."/>
            <person name="Yanf M."/>
            <person name="Daum C."/>
            <person name="Ng V."/>
            <person name="Clum A."/>
            <person name="Steindorff A."/>
            <person name="Ohm R."/>
            <person name="Martin F."/>
            <person name="Silar P."/>
            <person name="Natvig D."/>
            <person name="Lalanne C."/>
            <person name="Gautier V."/>
            <person name="Ament-Velasquez S.L."/>
            <person name="Kruys A."/>
            <person name="Hutchinson M.I."/>
            <person name="Powell A.J."/>
            <person name="Barry K."/>
            <person name="Miller A.N."/>
            <person name="Grigoriev I.V."/>
            <person name="Debuchy R."/>
            <person name="Gladieux P."/>
            <person name="Thoren M.H."/>
            <person name="Johannesson H."/>
        </authorList>
    </citation>
    <scope>NUCLEOTIDE SEQUENCE</scope>
    <source>
        <strain evidence="5">PSN324</strain>
    </source>
</reference>
<feature type="region of interest" description="Disordered" evidence="3">
    <location>
        <begin position="488"/>
        <end position="933"/>
    </location>
</feature>
<dbReference type="InterPro" id="IPR053039">
    <property type="entry name" value="Polarity_Bud-Selection_Reg"/>
</dbReference>
<feature type="compositionally biased region" description="Basic and acidic residues" evidence="3">
    <location>
        <begin position="1"/>
        <end position="20"/>
    </location>
</feature>
<feature type="compositionally biased region" description="Polar residues" evidence="3">
    <location>
        <begin position="251"/>
        <end position="260"/>
    </location>
</feature>
<comment type="caution">
    <text evidence="5">The sequence shown here is derived from an EMBL/GenBank/DDBJ whole genome shotgun (WGS) entry which is preliminary data.</text>
</comment>
<feature type="compositionally biased region" description="Low complexity" evidence="3">
    <location>
        <begin position="817"/>
        <end position="833"/>
    </location>
</feature>
<evidence type="ECO:0000259" key="4">
    <source>
        <dbReference type="PROSITE" id="PS50002"/>
    </source>
</evidence>
<evidence type="ECO:0000256" key="1">
    <source>
        <dbReference type="ARBA" id="ARBA00022443"/>
    </source>
</evidence>
<evidence type="ECO:0000256" key="3">
    <source>
        <dbReference type="SAM" id="MobiDB-lite"/>
    </source>
</evidence>
<dbReference type="InterPro" id="IPR001452">
    <property type="entry name" value="SH3_domain"/>
</dbReference>
<reference evidence="5" key="1">
    <citation type="journal article" date="2023" name="Mol. Phylogenet. Evol.">
        <title>Genome-scale phylogeny and comparative genomics of the fungal order Sordariales.</title>
        <authorList>
            <person name="Hensen N."/>
            <person name="Bonometti L."/>
            <person name="Westerberg I."/>
            <person name="Brannstrom I.O."/>
            <person name="Guillou S."/>
            <person name="Cros-Aarteil S."/>
            <person name="Calhoun S."/>
            <person name="Haridas S."/>
            <person name="Kuo A."/>
            <person name="Mondo S."/>
            <person name="Pangilinan J."/>
            <person name="Riley R."/>
            <person name="LaButti K."/>
            <person name="Andreopoulos B."/>
            <person name="Lipzen A."/>
            <person name="Chen C."/>
            <person name="Yan M."/>
            <person name="Daum C."/>
            <person name="Ng V."/>
            <person name="Clum A."/>
            <person name="Steindorff A."/>
            <person name="Ohm R.A."/>
            <person name="Martin F."/>
            <person name="Silar P."/>
            <person name="Natvig D.O."/>
            <person name="Lalanne C."/>
            <person name="Gautier V."/>
            <person name="Ament-Velasquez S.L."/>
            <person name="Kruys A."/>
            <person name="Hutchinson M.I."/>
            <person name="Powell A.J."/>
            <person name="Barry K."/>
            <person name="Miller A.N."/>
            <person name="Grigoriev I.V."/>
            <person name="Debuchy R."/>
            <person name="Gladieux P."/>
            <person name="Hiltunen Thoren M."/>
            <person name="Johannesson H."/>
        </authorList>
    </citation>
    <scope>NUCLEOTIDE SEQUENCE</scope>
    <source>
        <strain evidence="5">PSN324</strain>
    </source>
</reference>
<feature type="compositionally biased region" description="Basic and acidic residues" evidence="3">
    <location>
        <begin position="657"/>
        <end position="669"/>
    </location>
</feature>
<feature type="compositionally biased region" description="Low complexity" evidence="3">
    <location>
        <begin position="489"/>
        <end position="498"/>
    </location>
</feature>
<evidence type="ECO:0000313" key="5">
    <source>
        <dbReference type="EMBL" id="KAK4458045.1"/>
    </source>
</evidence>
<sequence length="1011" mass="112277">MTRPEIIRADTIDLQAHARDPPSAQRHHRPTPDGSLAPHQAETLRDVAAEVAEENLRSPPGPGSRNGASTDLTYSEADILIADDTNSMQAGTRQDALAIAQNGGSSGQEIEDGDIEGDAEVDMDDDMMDKISSSPSIEDGGSISTIPYFSLSNFDDFFHPGLLRSLSASPTLSDARSSSPYLDCPEFVPVSTDGEKVSFPGRHHHLKGEFELCGNSERPDPTEPYDNDPAASRSPGPKNHVHLEHDGTGHSMRTFQNMDSKSPIAARSDRGPSWVPASYRTDTYGVRTDKRPVNRPHEHVTHNVQEGYDDYDEQEMTVPYDTDEEDDDDGDLPDDVDPRFVDSGWGGECLQESEDIDFEFVYALHTFVATVEGQANATKGDTMVLLDDSNSYWWLVRVVKDSSIGYLPAEHIETPTERLARLNKHRNIDLSATMLGDQADKPKATIRSAMKRKKAKTVQFAAPTYVDYSEIDYSSEEEDAQASYPVLLQQQQQQAKQTQKADVDPEREDESAKVEPLKPRSVQKDARSDSRKQEEGENKTIASRSSEELLESRTGDGPKKTSDGTVRDSFFKDDTVETKKITLTPNLLRDDDGPRTSSDSKELRQRISFDKLDKEAILAKDDKRKRDKKEKDKKPSAIRSFFSRKDKKNSRDEDDDFYGRRDSNDRDTHEEEEALQTTPERTPAPQRQPSKLQKQMPRTEPSPTRKPNNTAREGGGMDIKSFLSDSKVNNVANVPPASMRLVESSPKASPDSSPRDLRSNQNQSPGNSRARAQNGDMLSPKTKQARSRMELDDFDTTDEEEDDMMSPEPELDSNMAPPVVQQVRQQQPQQQRPYTTQGDGYQNIQSRSAGPPPQQQQPQPQPRVSPESSPAAANSGSNNPPPLIVDTSSQEEENQSPSPRSTPSPTELLNEHDEDADTSGIKDSVATTVSSPRTSWNDASLRAFFDSGSDIRDLLVVVYDKSTVDPVDVSNHPVAGSLFREQNAKLAEITTQLDNMLGDWLARKQRLRGAV</sequence>
<dbReference type="PROSITE" id="PS50002">
    <property type="entry name" value="SH3"/>
    <property type="match status" value="1"/>
</dbReference>
<dbReference type="GO" id="GO:0015630">
    <property type="term" value="C:microtubule cytoskeleton"/>
    <property type="evidence" value="ECO:0007669"/>
    <property type="project" value="TreeGrafter"/>
</dbReference>
<feature type="compositionally biased region" description="Basic and acidic residues" evidence="3">
    <location>
        <begin position="499"/>
        <end position="538"/>
    </location>
</feature>
<dbReference type="GO" id="GO:0008104">
    <property type="term" value="P:intracellular protein localization"/>
    <property type="evidence" value="ECO:0007669"/>
    <property type="project" value="TreeGrafter"/>
</dbReference>
<feature type="compositionally biased region" description="Low complexity" evidence="3">
    <location>
        <begin position="865"/>
        <end position="878"/>
    </location>
</feature>
<keyword evidence="1 2" id="KW-0728">SH3 domain</keyword>
<feature type="compositionally biased region" description="Polar residues" evidence="3">
    <location>
        <begin position="675"/>
        <end position="693"/>
    </location>
</feature>
<feature type="compositionally biased region" description="Basic and acidic residues" evidence="3">
    <location>
        <begin position="287"/>
        <end position="301"/>
    </location>
</feature>
<feature type="domain" description="SH3" evidence="4">
    <location>
        <begin position="356"/>
        <end position="417"/>
    </location>
</feature>
<dbReference type="PANTHER" id="PTHR47775">
    <property type="entry name" value="BUD SITE SELECTION PROTEIN 14"/>
    <property type="match status" value="1"/>
</dbReference>
<feature type="compositionally biased region" description="Acidic residues" evidence="3">
    <location>
        <begin position="792"/>
        <end position="811"/>
    </location>
</feature>
<dbReference type="InterPro" id="IPR036028">
    <property type="entry name" value="SH3-like_dom_sf"/>
</dbReference>
<dbReference type="PANTHER" id="PTHR47775:SF1">
    <property type="entry name" value="BUD SITE SELECTION PROTEIN 14"/>
    <property type="match status" value="1"/>
</dbReference>
<feature type="compositionally biased region" description="Polar residues" evidence="3">
    <location>
        <begin position="759"/>
        <end position="771"/>
    </location>
</feature>
<accession>A0AAV9HE34</accession>
<feature type="region of interest" description="Disordered" evidence="3">
    <location>
        <begin position="92"/>
        <end position="114"/>
    </location>
</feature>
<evidence type="ECO:0000256" key="2">
    <source>
        <dbReference type="PROSITE-ProRule" id="PRU00192"/>
    </source>
</evidence>
<dbReference type="GO" id="GO:0051286">
    <property type="term" value="C:cell tip"/>
    <property type="evidence" value="ECO:0007669"/>
    <property type="project" value="TreeGrafter"/>
</dbReference>
<proteinExistence type="predicted"/>
<protein>
    <recommendedName>
        <fullName evidence="4">SH3 domain-containing protein</fullName>
    </recommendedName>
</protein>
<dbReference type="SUPFAM" id="SSF50044">
    <property type="entry name" value="SH3-domain"/>
    <property type="match status" value="1"/>
</dbReference>